<dbReference type="SUPFAM" id="SSF109604">
    <property type="entry name" value="HD-domain/PDEase-like"/>
    <property type="match status" value="1"/>
</dbReference>
<evidence type="ECO:0000256" key="2">
    <source>
        <dbReference type="SAM" id="Phobius"/>
    </source>
</evidence>
<feature type="signal peptide" evidence="3">
    <location>
        <begin position="1"/>
        <end position="25"/>
    </location>
</feature>
<reference evidence="6" key="1">
    <citation type="submission" date="2016-10" db="EMBL/GenBank/DDBJ databases">
        <authorList>
            <person name="Varghese N."/>
            <person name="Submissions S."/>
        </authorList>
    </citation>
    <scope>NUCLEOTIDE SEQUENCE [LARGE SCALE GENOMIC DNA]</scope>
    <source>
        <strain evidence="6">DSM 5918</strain>
    </source>
</reference>
<dbReference type="InterPro" id="IPR052020">
    <property type="entry name" value="Cyclic_di-GMP/3'3'-cGAMP_PDE"/>
</dbReference>
<proteinExistence type="predicted"/>
<keyword evidence="2" id="KW-1133">Transmembrane helix</keyword>
<protein>
    <submittedName>
        <fullName evidence="5">HD domain-containing protein</fullName>
    </submittedName>
</protein>
<evidence type="ECO:0000313" key="5">
    <source>
        <dbReference type="EMBL" id="SFJ25872.1"/>
    </source>
</evidence>
<dbReference type="Proteomes" id="UP000198635">
    <property type="component" value="Unassembled WGS sequence"/>
</dbReference>
<dbReference type="SMART" id="SM00471">
    <property type="entry name" value="HDc"/>
    <property type="match status" value="1"/>
</dbReference>
<evidence type="ECO:0000256" key="3">
    <source>
        <dbReference type="SAM" id="SignalP"/>
    </source>
</evidence>
<feature type="domain" description="HD-GYP" evidence="4">
    <location>
        <begin position="386"/>
        <end position="583"/>
    </location>
</feature>
<dbReference type="PROSITE" id="PS51832">
    <property type="entry name" value="HD_GYP"/>
    <property type="match status" value="1"/>
</dbReference>
<evidence type="ECO:0000256" key="1">
    <source>
        <dbReference type="ARBA" id="ARBA00022801"/>
    </source>
</evidence>
<dbReference type="GO" id="GO:0004112">
    <property type="term" value="F:cyclic-nucleotide phosphodiesterase activity"/>
    <property type="evidence" value="ECO:0007669"/>
    <property type="project" value="UniProtKB-ARBA"/>
</dbReference>
<feature type="chain" id="PRO_5011498766" evidence="3">
    <location>
        <begin position="26"/>
        <end position="603"/>
    </location>
</feature>
<feature type="transmembrane region" description="Helical" evidence="2">
    <location>
        <begin position="344"/>
        <end position="367"/>
    </location>
</feature>
<keyword evidence="2" id="KW-0812">Transmembrane</keyword>
<dbReference type="AlphaFoldDB" id="A0A1I3PWZ8"/>
<dbReference type="STRING" id="52560.SAMN04488082_102137"/>
<dbReference type="PANTHER" id="PTHR45228">
    <property type="entry name" value="CYCLIC DI-GMP PHOSPHODIESTERASE TM_0186-RELATED"/>
    <property type="match status" value="1"/>
</dbReference>
<accession>A0A1I3PWZ8</accession>
<dbReference type="FunFam" id="1.10.3210.10:FF:000018">
    <property type="entry name" value="Two-component system response regulator"/>
    <property type="match status" value="1"/>
</dbReference>
<gene>
    <name evidence="5" type="ORF">SAMN04488082_102137</name>
</gene>
<dbReference type="Pfam" id="PF13487">
    <property type="entry name" value="HD_5"/>
    <property type="match status" value="1"/>
</dbReference>
<dbReference type="RefSeq" id="WP_092372618.1">
    <property type="nucleotide sequence ID" value="NZ_FORX01000002.1"/>
</dbReference>
<evidence type="ECO:0000313" key="6">
    <source>
        <dbReference type="Proteomes" id="UP000198635"/>
    </source>
</evidence>
<keyword evidence="1" id="KW-0378">Hydrolase</keyword>
<keyword evidence="3" id="KW-0732">Signal</keyword>
<dbReference type="InterPro" id="IPR003607">
    <property type="entry name" value="HD/PDEase_dom"/>
</dbReference>
<dbReference type="CDD" id="cd00077">
    <property type="entry name" value="HDc"/>
    <property type="match status" value="1"/>
</dbReference>
<dbReference type="Gene3D" id="1.10.3210.10">
    <property type="entry name" value="Hypothetical protein af1432"/>
    <property type="match status" value="1"/>
</dbReference>
<evidence type="ECO:0000259" key="4">
    <source>
        <dbReference type="PROSITE" id="PS51832"/>
    </source>
</evidence>
<dbReference type="EMBL" id="FORX01000002">
    <property type="protein sequence ID" value="SFJ25872.1"/>
    <property type="molecule type" value="Genomic_DNA"/>
</dbReference>
<keyword evidence="2" id="KW-0472">Membrane</keyword>
<dbReference type="OrthoDB" id="9764337at2"/>
<organism evidence="5 6">
    <name type="scientific">Desulfomicrobium apsheronum</name>
    <dbReference type="NCBI Taxonomy" id="52560"/>
    <lineage>
        <taxon>Bacteria</taxon>
        <taxon>Pseudomonadati</taxon>
        <taxon>Thermodesulfobacteriota</taxon>
        <taxon>Desulfovibrionia</taxon>
        <taxon>Desulfovibrionales</taxon>
        <taxon>Desulfomicrobiaceae</taxon>
        <taxon>Desulfomicrobium</taxon>
    </lineage>
</organism>
<sequence>MKLLLALIPLFAVLAFFHPQPDACAFEAGRPVVLVIHSYAADYSWTRDMHAGIVSVLDAPDVRARWRVEYMDAKHHDSPEYHARLLELFREKYGRDRFDGVILTDDHALDFVAMHREELFPGTPMAACGINDLKSVPPGARDMNIIIESLAHLETLNAALRQNPGTRKVYVMIDGTLTGKSILREFLEQTRELAGQVEIEVVPPMTRDGLVRFAAERVHGELLYLLVYFQDAAGQVFTAEEIPRAVAAVSPVPVYAAWDFQLVSGVVGGCVTSAFGHGQKAARTLLDRLAGKNPPVAYSGLAGVNRHTYDHAALERFGISLSLLPVDALVLNRPLSYFEQHRSAILSALAVIAILGVIIALLVMNVLKQRRINHGNREIMNLNREMIETQRELLSTLGEVIETRSQETAYHVRRVAAYSALLGEKYGLPEEDILLLEAAAPMHDIGKIGIPDAILNKPGKLDDDEFESIKHHTVIGQRILHTSDRRLMAEARNIALQHHERWDGTGYPCGLKGEEISLPARICALADVYDALSLDRVYKKAWPREKVLEFIRRERGGMFDPRIVDLFFENLDEIEAIRYRLSDAAAGPTEIDISTKVECPGQK</sequence>
<dbReference type="InterPro" id="IPR037522">
    <property type="entry name" value="HD_GYP_dom"/>
</dbReference>
<name>A0A1I3PWZ8_9BACT</name>
<dbReference type="GO" id="GO:0009214">
    <property type="term" value="P:cyclic nucleotide catabolic process"/>
    <property type="evidence" value="ECO:0007669"/>
    <property type="project" value="UniProtKB-ARBA"/>
</dbReference>
<dbReference type="PANTHER" id="PTHR45228:SF9">
    <property type="entry name" value="3'3'-CGAMP-SPECIFIC PHOSPHODIESTERASE 2"/>
    <property type="match status" value="1"/>
</dbReference>
<keyword evidence="6" id="KW-1185">Reference proteome</keyword>